<dbReference type="Proteomes" id="UP000251075">
    <property type="component" value="Unassembled WGS sequence"/>
</dbReference>
<evidence type="ECO:0000313" key="3">
    <source>
        <dbReference type="Proteomes" id="UP000251075"/>
    </source>
</evidence>
<dbReference type="AlphaFoldDB" id="A0A364NYS6"/>
<dbReference type="InterPro" id="IPR005532">
    <property type="entry name" value="SUMF_dom"/>
</dbReference>
<name>A0A364NYS6_9PROT</name>
<comment type="caution">
    <text evidence="2">The sequence shown here is derived from an EMBL/GenBank/DDBJ whole genome shotgun (WGS) entry which is preliminary data.</text>
</comment>
<dbReference type="SUPFAM" id="SSF56436">
    <property type="entry name" value="C-type lectin-like"/>
    <property type="match status" value="1"/>
</dbReference>
<dbReference type="Pfam" id="PF03781">
    <property type="entry name" value="FGE-sulfatase"/>
    <property type="match status" value="1"/>
</dbReference>
<evidence type="ECO:0000313" key="2">
    <source>
        <dbReference type="EMBL" id="RAU22222.1"/>
    </source>
</evidence>
<dbReference type="PANTHER" id="PTHR23150">
    <property type="entry name" value="SULFATASE MODIFYING FACTOR 1, 2"/>
    <property type="match status" value="1"/>
</dbReference>
<reference evidence="2 3" key="1">
    <citation type="submission" date="2017-11" db="EMBL/GenBank/DDBJ databases">
        <title>Draft genome sequence of magnetotactic bacterium Magnetospirillum kuznetsovii LBB-42.</title>
        <authorList>
            <person name="Grouzdev D.S."/>
            <person name="Rysina M.S."/>
            <person name="Baslerov R.V."/>
            <person name="Koziaeva V."/>
        </authorList>
    </citation>
    <scope>NUCLEOTIDE SEQUENCE [LARGE SCALE GENOMIC DNA]</scope>
    <source>
        <strain evidence="2 3">LBB-42</strain>
    </source>
</reference>
<dbReference type="InterPro" id="IPR016187">
    <property type="entry name" value="CTDL_fold"/>
</dbReference>
<dbReference type="Gene3D" id="3.90.1580.10">
    <property type="entry name" value="paralog of FGE (formylglycine-generating enzyme)"/>
    <property type="match status" value="1"/>
</dbReference>
<protein>
    <recommendedName>
        <fullName evidence="1">Sulfatase-modifying factor enzyme-like domain-containing protein</fullName>
    </recommendedName>
</protein>
<dbReference type="EMBL" id="PGTO01000005">
    <property type="protein sequence ID" value="RAU22222.1"/>
    <property type="molecule type" value="Genomic_DNA"/>
</dbReference>
<dbReference type="PANTHER" id="PTHR23150:SF35">
    <property type="entry name" value="BLL6746 PROTEIN"/>
    <property type="match status" value="1"/>
</dbReference>
<gene>
    <name evidence="2" type="ORF">CU669_08820</name>
</gene>
<keyword evidence="3" id="KW-1185">Reference proteome</keyword>
<dbReference type="OrthoDB" id="9768004at2"/>
<feature type="domain" description="Sulfatase-modifying factor enzyme-like" evidence="1">
    <location>
        <begin position="38"/>
        <end position="258"/>
    </location>
</feature>
<proteinExistence type="predicted"/>
<dbReference type="GO" id="GO:0120147">
    <property type="term" value="F:formylglycine-generating oxidase activity"/>
    <property type="evidence" value="ECO:0007669"/>
    <property type="project" value="TreeGrafter"/>
</dbReference>
<organism evidence="2 3">
    <name type="scientific">Paramagnetospirillum kuznetsovii</name>
    <dbReference type="NCBI Taxonomy" id="2053833"/>
    <lineage>
        <taxon>Bacteria</taxon>
        <taxon>Pseudomonadati</taxon>
        <taxon>Pseudomonadota</taxon>
        <taxon>Alphaproteobacteria</taxon>
        <taxon>Rhodospirillales</taxon>
        <taxon>Magnetospirillaceae</taxon>
        <taxon>Paramagnetospirillum</taxon>
    </lineage>
</organism>
<sequence length="263" mass="28703">MDSRFRGNDDLVFGIIAIFLLHAFPAQAAEEYVPCPVCPPMVVVPDGQFVMGDAKSHIANEKPEVAVTISRRFALGRTEVSFDQWQACVDDKACPGGQDDHGWGRGARPVINIGWADANAYTDWVAKRSGLVCRLPSEAEWEYAARAGTRTAFWWGDAPGNGKANCRDCLGDKDHPYGTKPVGSLPPNPWGLHEMNGNVWEWTADCWTPDHSTAAAPASCGDKVVKGGSWYYFSPMSRAAARAKNDARTASYNIGLRVLCELP</sequence>
<dbReference type="InterPro" id="IPR051043">
    <property type="entry name" value="Sulfatase_Mod_Factor_Kinase"/>
</dbReference>
<evidence type="ECO:0000259" key="1">
    <source>
        <dbReference type="Pfam" id="PF03781"/>
    </source>
</evidence>
<dbReference type="InterPro" id="IPR042095">
    <property type="entry name" value="SUMF_sf"/>
</dbReference>
<accession>A0A364NYS6</accession>